<evidence type="ECO:0000256" key="1">
    <source>
        <dbReference type="ARBA" id="ARBA00022741"/>
    </source>
</evidence>
<accession>A0AAE0D325</accession>
<dbReference type="InterPro" id="IPR000330">
    <property type="entry name" value="SNF2_N"/>
</dbReference>
<dbReference type="AlphaFoldDB" id="A0AAE0D325"/>
<dbReference type="GO" id="GO:0005634">
    <property type="term" value="C:nucleus"/>
    <property type="evidence" value="ECO:0007669"/>
    <property type="project" value="TreeGrafter"/>
</dbReference>
<comment type="caution">
    <text evidence="5">The sequence shown here is derived from an EMBL/GenBank/DDBJ whole genome shotgun (WGS) entry which is preliminary data.</text>
</comment>
<dbReference type="Proteomes" id="UP001281614">
    <property type="component" value="Unassembled WGS sequence"/>
</dbReference>
<evidence type="ECO:0000313" key="5">
    <source>
        <dbReference type="EMBL" id="KAK2745444.1"/>
    </source>
</evidence>
<keyword evidence="2" id="KW-0378">Hydrolase</keyword>
<dbReference type="GO" id="GO:0016787">
    <property type="term" value="F:hydrolase activity"/>
    <property type="evidence" value="ECO:0007669"/>
    <property type="project" value="UniProtKB-KW"/>
</dbReference>
<dbReference type="GO" id="GO:0008094">
    <property type="term" value="F:ATP-dependent activity, acting on DNA"/>
    <property type="evidence" value="ECO:0007669"/>
    <property type="project" value="TreeGrafter"/>
</dbReference>
<dbReference type="GO" id="GO:0006281">
    <property type="term" value="P:DNA repair"/>
    <property type="evidence" value="ECO:0007669"/>
    <property type="project" value="TreeGrafter"/>
</dbReference>
<dbReference type="EMBL" id="VYYT01000302">
    <property type="protein sequence ID" value="KAK2745444.1"/>
    <property type="molecule type" value="Genomic_DNA"/>
</dbReference>
<feature type="domain" description="SNF2 N-terminal" evidence="4">
    <location>
        <begin position="61"/>
        <end position="123"/>
    </location>
</feature>
<evidence type="ECO:0000313" key="6">
    <source>
        <dbReference type="Proteomes" id="UP001281614"/>
    </source>
</evidence>
<dbReference type="InterPro" id="IPR050628">
    <property type="entry name" value="SNF2_RAD54_helicase_TF"/>
</dbReference>
<dbReference type="PANTHER" id="PTHR45626">
    <property type="entry name" value="TRANSCRIPTION TERMINATION FACTOR 2-RELATED"/>
    <property type="match status" value="1"/>
</dbReference>
<protein>
    <recommendedName>
        <fullName evidence="4">SNF2 N-terminal domain-containing protein</fullName>
    </recommendedName>
</protein>
<organism evidence="5 6">
    <name type="scientific">Colletotrichum kahawae</name>
    <name type="common">Coffee berry disease fungus</name>
    <dbReference type="NCBI Taxonomy" id="34407"/>
    <lineage>
        <taxon>Eukaryota</taxon>
        <taxon>Fungi</taxon>
        <taxon>Dikarya</taxon>
        <taxon>Ascomycota</taxon>
        <taxon>Pezizomycotina</taxon>
        <taxon>Sordariomycetes</taxon>
        <taxon>Hypocreomycetidae</taxon>
        <taxon>Glomerellales</taxon>
        <taxon>Glomerellaceae</taxon>
        <taxon>Colletotrichum</taxon>
        <taxon>Colletotrichum gloeosporioides species complex</taxon>
    </lineage>
</organism>
<sequence length="124" mass="13735">MVTQSLEQIIFKDITESIDVLDILRSRSDLEEAIQPEIITAELKSFVNMITESVQDDEPPQFSGGIIADPMGLGKTLTMIALVATDTEKRNEELVLQKSPNYVGATLIVVPPPLLSSWEEQFSD</sequence>
<evidence type="ECO:0000256" key="3">
    <source>
        <dbReference type="ARBA" id="ARBA00022840"/>
    </source>
</evidence>
<dbReference type="PANTHER" id="PTHR45626:SF22">
    <property type="entry name" value="DNA REPAIR PROTEIN RAD5"/>
    <property type="match status" value="1"/>
</dbReference>
<dbReference type="InterPro" id="IPR027417">
    <property type="entry name" value="P-loop_NTPase"/>
</dbReference>
<keyword evidence="3" id="KW-0067">ATP-binding</keyword>
<keyword evidence="6" id="KW-1185">Reference proteome</keyword>
<name>A0AAE0D325_COLKA</name>
<dbReference type="Gene3D" id="3.40.50.10810">
    <property type="entry name" value="Tandem AAA-ATPase domain"/>
    <property type="match status" value="1"/>
</dbReference>
<dbReference type="InterPro" id="IPR038718">
    <property type="entry name" value="SNF2-like_sf"/>
</dbReference>
<reference evidence="5" key="1">
    <citation type="submission" date="2023-02" db="EMBL/GenBank/DDBJ databases">
        <title>Colletotrichum kahawae CIFC_Que2 genome sequencing and assembly.</title>
        <authorList>
            <person name="Baroncelli R."/>
        </authorList>
    </citation>
    <scope>NUCLEOTIDE SEQUENCE</scope>
    <source>
        <strain evidence="5">CIFC_Que2</strain>
    </source>
</reference>
<evidence type="ECO:0000259" key="4">
    <source>
        <dbReference type="Pfam" id="PF00176"/>
    </source>
</evidence>
<evidence type="ECO:0000256" key="2">
    <source>
        <dbReference type="ARBA" id="ARBA00022801"/>
    </source>
</evidence>
<gene>
    <name evidence="5" type="ORF">CKAH01_18266</name>
</gene>
<dbReference type="Pfam" id="PF00176">
    <property type="entry name" value="SNF2-rel_dom"/>
    <property type="match status" value="1"/>
</dbReference>
<keyword evidence="1" id="KW-0547">Nucleotide-binding</keyword>
<dbReference type="GO" id="GO:0005524">
    <property type="term" value="F:ATP binding"/>
    <property type="evidence" value="ECO:0007669"/>
    <property type="project" value="UniProtKB-KW"/>
</dbReference>
<proteinExistence type="predicted"/>
<dbReference type="SUPFAM" id="SSF52540">
    <property type="entry name" value="P-loop containing nucleoside triphosphate hydrolases"/>
    <property type="match status" value="1"/>
</dbReference>